<dbReference type="PANTHER" id="PTHR30137">
    <property type="entry name" value="LUCIFERASE-LIKE MONOOXYGENASE"/>
    <property type="match status" value="1"/>
</dbReference>
<dbReference type="PANTHER" id="PTHR30137:SF8">
    <property type="entry name" value="BLR5498 PROTEIN"/>
    <property type="match status" value="1"/>
</dbReference>
<reference evidence="4" key="1">
    <citation type="submission" date="2020-12" db="EMBL/GenBank/DDBJ databases">
        <title>Genomic characterization of non-nitrogen-fixing Frankia strains.</title>
        <authorList>
            <person name="Carlos-Shanley C."/>
            <person name="Guerra T."/>
            <person name="Hahn D."/>
        </authorList>
    </citation>
    <scope>NUCLEOTIDE SEQUENCE</scope>
    <source>
        <strain evidence="4">CN6</strain>
    </source>
</reference>
<keyword evidence="5" id="KW-1185">Reference proteome</keyword>
<evidence type="ECO:0000256" key="2">
    <source>
        <dbReference type="ARBA" id="ARBA00023033"/>
    </source>
</evidence>
<accession>A0A937UMR4</accession>
<dbReference type="GO" id="GO:0004497">
    <property type="term" value="F:monooxygenase activity"/>
    <property type="evidence" value="ECO:0007669"/>
    <property type="project" value="UniProtKB-KW"/>
</dbReference>
<dbReference type="Proteomes" id="UP000604475">
    <property type="component" value="Unassembled WGS sequence"/>
</dbReference>
<evidence type="ECO:0000313" key="5">
    <source>
        <dbReference type="Proteomes" id="UP000604475"/>
    </source>
</evidence>
<dbReference type="EMBL" id="JAEACQ010000159">
    <property type="protein sequence ID" value="MBL7627328.1"/>
    <property type="molecule type" value="Genomic_DNA"/>
</dbReference>
<proteinExistence type="predicted"/>
<dbReference type="Pfam" id="PF00296">
    <property type="entry name" value="Bac_luciferase"/>
    <property type="match status" value="1"/>
</dbReference>
<evidence type="ECO:0000256" key="1">
    <source>
        <dbReference type="ARBA" id="ARBA00023002"/>
    </source>
</evidence>
<dbReference type="AlphaFoldDB" id="A0A937UMR4"/>
<name>A0A937UMR4_9ACTN</name>
<dbReference type="InterPro" id="IPR011251">
    <property type="entry name" value="Luciferase-like_dom"/>
</dbReference>
<dbReference type="RefSeq" id="WP_203003111.1">
    <property type="nucleotide sequence ID" value="NZ_JADWYU010000097.1"/>
</dbReference>
<protein>
    <submittedName>
        <fullName evidence="4">LLM class flavin-dependent oxidoreductase</fullName>
    </submittedName>
</protein>
<dbReference type="Gene3D" id="3.20.20.30">
    <property type="entry name" value="Luciferase-like domain"/>
    <property type="match status" value="1"/>
</dbReference>
<dbReference type="InterPro" id="IPR050766">
    <property type="entry name" value="Bact_Lucif_Oxidored"/>
</dbReference>
<dbReference type="GO" id="GO:0016705">
    <property type="term" value="F:oxidoreductase activity, acting on paired donors, with incorporation or reduction of molecular oxygen"/>
    <property type="evidence" value="ECO:0007669"/>
    <property type="project" value="InterPro"/>
</dbReference>
<sequence>MTTFGLFVDFRRLDSSGRSAAAHGARTLELLAGAEALGCDAAWFTEHHGFADGYLPQPLVLAAAVAARTTNLRLGTAVVLAPLRHPRHIAEEAALVDVISSGRVELGLGAGYAQAEYDAFDVDMARRFDRTDSVALEVRRLLGSGDVTPGPVQRPLPLWLGYQGPKGAHRAGRAGMGLLSLDRALFEPYRQGLAAGGHDPGDARMGGLVDILVADDPPAAAERLLPHWLHQQNTYRALMRRPDGSRPSPLDEDKVRQRLAATGRLGALQVLDVAGAVAELRRRLDGLPAHHVFAWLSLADMPDDLVERHVELWCGPVREAVRNSGGDTDATGPAARLES</sequence>
<keyword evidence="2" id="KW-0503">Monooxygenase</keyword>
<gene>
    <name evidence="4" type="ORF">I7412_09140</name>
</gene>
<dbReference type="InterPro" id="IPR036661">
    <property type="entry name" value="Luciferase-like_sf"/>
</dbReference>
<dbReference type="GO" id="GO:0005829">
    <property type="term" value="C:cytosol"/>
    <property type="evidence" value="ECO:0007669"/>
    <property type="project" value="TreeGrafter"/>
</dbReference>
<comment type="caution">
    <text evidence="4">The sequence shown here is derived from an EMBL/GenBank/DDBJ whole genome shotgun (WGS) entry which is preliminary data.</text>
</comment>
<organism evidence="4 5">
    <name type="scientific">Frankia nepalensis</name>
    <dbReference type="NCBI Taxonomy" id="1836974"/>
    <lineage>
        <taxon>Bacteria</taxon>
        <taxon>Bacillati</taxon>
        <taxon>Actinomycetota</taxon>
        <taxon>Actinomycetes</taxon>
        <taxon>Frankiales</taxon>
        <taxon>Frankiaceae</taxon>
        <taxon>Frankia</taxon>
    </lineage>
</organism>
<evidence type="ECO:0000313" key="4">
    <source>
        <dbReference type="EMBL" id="MBL7627328.1"/>
    </source>
</evidence>
<evidence type="ECO:0000259" key="3">
    <source>
        <dbReference type="Pfam" id="PF00296"/>
    </source>
</evidence>
<keyword evidence="1" id="KW-0560">Oxidoreductase</keyword>
<feature type="domain" description="Luciferase-like" evidence="3">
    <location>
        <begin position="4"/>
        <end position="242"/>
    </location>
</feature>
<dbReference type="SUPFAM" id="SSF51679">
    <property type="entry name" value="Bacterial luciferase-like"/>
    <property type="match status" value="1"/>
</dbReference>